<name>A0A5N6PQF1_9ASTR</name>
<gene>
    <name evidence="3" type="ORF">E3N88_06668</name>
</gene>
<dbReference type="SUPFAM" id="SSF46689">
    <property type="entry name" value="Homeodomain-like"/>
    <property type="match status" value="1"/>
</dbReference>
<feature type="domain" description="Myb-like" evidence="2">
    <location>
        <begin position="490"/>
        <end position="538"/>
    </location>
</feature>
<feature type="region of interest" description="Disordered" evidence="1">
    <location>
        <begin position="300"/>
        <end position="321"/>
    </location>
</feature>
<dbReference type="EMBL" id="SZYD01000003">
    <property type="protein sequence ID" value="KAD6795772.1"/>
    <property type="molecule type" value="Genomic_DNA"/>
</dbReference>
<sequence length="734" mass="82241">MIGSKVVLTYKRKRLSSSPGLGFQDECPDQTHGCRTLEVLKESVYEEVSTHDSERRDPEKLNHCALYKGDSNVLQKCDCCHCFYDVKGQLPSNEDNDRKKLCFSCVKQQDRLSTLENVSNSCEEAMKVKPGFPLITFRRRSRQIKTLDETALQEKSTFVQKHDLVAANNDCLLDLSTDLTGSDSNPRHCPASHEKMTIEDVDLCDFGSLSVPKKEIRENPTNEDLANGSFIFENTPLIAESPDESRIITSDDVADVEINIDKKRDEVVLDFSDLAKPPPESSGLVDCNLTLESSFDRQPCNNVSENPRELTDSTSRRHSIDCQNLPSGSRILELLDQTIGVTSSSQRNGIPPRHSSIWGPDLPSVSIGQSQTSKKNFLQLFPEDRVNDILPPKNPSVMQPQDTKSNLTSNQKPLHLRGSICSLPSFDFEVRNSASFENRSLEPIQDMVGAQYPFDSVSLMRHKIMLDNILSKARAVNSKLSDGFDRPSVWSEDELDFLWIGVRRHGMGSWDAILRDPRLHFSSWRSPRELAERWEEEQSNLLRTKPAKKNNPVVEEPQLSLGLTGRSTFDPCLVNGPRGNLTLPHWLQEAVSFPPTRPVGVPSVSYTGHSSLMQWINQPFCGFNRTMGMTDRIGTEVLQPTSGATHWDQPMAQTIAAQPIRKPDEVIVINSDASSEDTISDDHCVPTLLDSGEASCSSNDECSYVDQWPRWRMKHSRLGFVVKTASFGDSEGSQ</sequence>
<keyword evidence="4" id="KW-1185">Reference proteome</keyword>
<evidence type="ECO:0000313" key="3">
    <source>
        <dbReference type="EMBL" id="KAD6795772.1"/>
    </source>
</evidence>
<dbReference type="PROSITE" id="PS50090">
    <property type="entry name" value="MYB_LIKE"/>
    <property type="match status" value="1"/>
</dbReference>
<dbReference type="CDD" id="cd11660">
    <property type="entry name" value="SANT_TRF"/>
    <property type="match status" value="1"/>
</dbReference>
<protein>
    <recommendedName>
        <fullName evidence="2">Myb-like domain-containing protein</fullName>
    </recommendedName>
</protein>
<comment type="caution">
    <text evidence="3">The sequence shown here is derived from an EMBL/GenBank/DDBJ whole genome shotgun (WGS) entry which is preliminary data.</text>
</comment>
<dbReference type="Gene3D" id="1.10.10.60">
    <property type="entry name" value="Homeodomain-like"/>
    <property type="match status" value="1"/>
</dbReference>
<proteinExistence type="predicted"/>
<feature type="compositionally biased region" description="Basic and acidic residues" evidence="1">
    <location>
        <begin position="306"/>
        <end position="320"/>
    </location>
</feature>
<dbReference type="InterPro" id="IPR009057">
    <property type="entry name" value="Homeodomain-like_sf"/>
</dbReference>
<reference evidence="3 4" key="1">
    <citation type="submission" date="2019-05" db="EMBL/GenBank/DDBJ databases">
        <title>Mikania micrantha, genome provides insights into the molecular mechanism of rapid growth.</title>
        <authorList>
            <person name="Liu B."/>
        </authorList>
    </citation>
    <scope>NUCLEOTIDE SEQUENCE [LARGE SCALE GENOMIC DNA]</scope>
    <source>
        <strain evidence="3">NLD-2019</strain>
        <tissue evidence="3">Leaf</tissue>
    </source>
</reference>
<dbReference type="InterPro" id="IPR001005">
    <property type="entry name" value="SANT/Myb"/>
</dbReference>
<evidence type="ECO:0000259" key="2">
    <source>
        <dbReference type="PROSITE" id="PS50090"/>
    </source>
</evidence>
<evidence type="ECO:0000256" key="1">
    <source>
        <dbReference type="SAM" id="MobiDB-lite"/>
    </source>
</evidence>
<dbReference type="Proteomes" id="UP000326396">
    <property type="component" value="Linkage Group LG11"/>
</dbReference>
<dbReference type="AlphaFoldDB" id="A0A5N6PQF1"/>
<accession>A0A5N6PQF1</accession>
<dbReference type="OrthoDB" id="608866at2759"/>
<evidence type="ECO:0000313" key="4">
    <source>
        <dbReference type="Proteomes" id="UP000326396"/>
    </source>
</evidence>
<organism evidence="3 4">
    <name type="scientific">Mikania micrantha</name>
    <name type="common">bitter vine</name>
    <dbReference type="NCBI Taxonomy" id="192012"/>
    <lineage>
        <taxon>Eukaryota</taxon>
        <taxon>Viridiplantae</taxon>
        <taxon>Streptophyta</taxon>
        <taxon>Embryophyta</taxon>
        <taxon>Tracheophyta</taxon>
        <taxon>Spermatophyta</taxon>
        <taxon>Magnoliopsida</taxon>
        <taxon>eudicotyledons</taxon>
        <taxon>Gunneridae</taxon>
        <taxon>Pentapetalae</taxon>
        <taxon>asterids</taxon>
        <taxon>campanulids</taxon>
        <taxon>Asterales</taxon>
        <taxon>Asteraceae</taxon>
        <taxon>Asteroideae</taxon>
        <taxon>Heliantheae alliance</taxon>
        <taxon>Eupatorieae</taxon>
        <taxon>Mikania</taxon>
    </lineage>
</organism>